<keyword evidence="4" id="KW-1185">Reference proteome</keyword>
<dbReference type="InterPro" id="IPR002181">
    <property type="entry name" value="Fibrinogen_a/b/g_C_dom"/>
</dbReference>
<gene>
    <name evidence="3" type="ORF">MNOR_LOCUS38011</name>
</gene>
<dbReference type="PANTHER" id="PTHR19143">
    <property type="entry name" value="FIBRINOGEN/TENASCIN/ANGIOPOEITIN"/>
    <property type="match status" value="1"/>
</dbReference>
<dbReference type="Proteomes" id="UP001497623">
    <property type="component" value="Unassembled WGS sequence"/>
</dbReference>
<feature type="chain" id="PRO_5043539518" description="Fibrinogen C-terminal domain-containing protein" evidence="1">
    <location>
        <begin position="32"/>
        <end position="260"/>
    </location>
</feature>
<dbReference type="InterPro" id="IPR014716">
    <property type="entry name" value="Fibrinogen_a/b/g_C_1"/>
</dbReference>
<dbReference type="SUPFAM" id="SSF56496">
    <property type="entry name" value="Fibrinogen C-terminal domain-like"/>
    <property type="match status" value="1"/>
</dbReference>
<dbReference type="Gene3D" id="3.90.215.10">
    <property type="entry name" value="Gamma Fibrinogen, chain A, domain 1"/>
    <property type="match status" value="1"/>
</dbReference>
<evidence type="ECO:0000313" key="3">
    <source>
        <dbReference type="EMBL" id="CAL4206467.1"/>
    </source>
</evidence>
<evidence type="ECO:0000313" key="4">
    <source>
        <dbReference type="Proteomes" id="UP001497623"/>
    </source>
</evidence>
<reference evidence="3 4" key="1">
    <citation type="submission" date="2024-05" db="EMBL/GenBank/DDBJ databases">
        <authorList>
            <person name="Wallberg A."/>
        </authorList>
    </citation>
    <scope>NUCLEOTIDE SEQUENCE [LARGE SCALE GENOMIC DNA]</scope>
</reference>
<feature type="domain" description="Fibrinogen C-terminal" evidence="2">
    <location>
        <begin position="85"/>
        <end position="260"/>
    </location>
</feature>
<feature type="signal peptide" evidence="1">
    <location>
        <begin position="1"/>
        <end position="31"/>
    </location>
</feature>
<dbReference type="InterPro" id="IPR036056">
    <property type="entry name" value="Fibrinogen-like_C"/>
</dbReference>
<name>A0AAV2SLQ7_MEGNR</name>
<dbReference type="InterPro" id="IPR050373">
    <property type="entry name" value="Fibrinogen_C-term_domain"/>
</dbReference>
<comment type="caution">
    <text evidence="3">The sequence shown here is derived from an EMBL/GenBank/DDBJ whole genome shotgun (WGS) entry which is preliminary data.</text>
</comment>
<evidence type="ECO:0000256" key="1">
    <source>
        <dbReference type="SAM" id="SignalP"/>
    </source>
</evidence>
<dbReference type="SMART" id="SM00186">
    <property type="entry name" value="FBG"/>
    <property type="match status" value="1"/>
</dbReference>
<protein>
    <recommendedName>
        <fullName evidence="2">Fibrinogen C-terminal domain-containing protein</fullName>
    </recommendedName>
</protein>
<accession>A0AAV2SLQ7</accession>
<dbReference type="EMBL" id="CAXKWB010081995">
    <property type="protein sequence ID" value="CAL4206467.1"/>
    <property type="molecule type" value="Genomic_DNA"/>
</dbReference>
<organism evidence="3 4">
    <name type="scientific">Meganyctiphanes norvegica</name>
    <name type="common">Northern krill</name>
    <name type="synonym">Thysanopoda norvegica</name>
    <dbReference type="NCBI Taxonomy" id="48144"/>
    <lineage>
        <taxon>Eukaryota</taxon>
        <taxon>Metazoa</taxon>
        <taxon>Ecdysozoa</taxon>
        <taxon>Arthropoda</taxon>
        <taxon>Crustacea</taxon>
        <taxon>Multicrustacea</taxon>
        <taxon>Malacostraca</taxon>
        <taxon>Eumalacostraca</taxon>
        <taxon>Eucarida</taxon>
        <taxon>Euphausiacea</taxon>
        <taxon>Euphausiidae</taxon>
        <taxon>Meganyctiphanes</taxon>
    </lineage>
</organism>
<evidence type="ECO:0000259" key="2">
    <source>
        <dbReference type="PROSITE" id="PS51406"/>
    </source>
</evidence>
<feature type="non-terminal residue" evidence="3">
    <location>
        <position position="260"/>
    </location>
</feature>
<keyword evidence="1" id="KW-0732">Signal</keyword>
<sequence>MAIPLTTSKCALRIACCSIFLGFSLVASATGSGSGTHSSHPGPRNCGDVYLAGGKLEGFYAVYLNKSNPDEAGLIFCWVRDGMYPHNNSAPRTNAKNYQDLKDGGMSESGINIIYPYAEKPELPVAVYCEQSILNGGWTVFQHRDHYSTQLDFYKSFDEYSLGFGNVGYEFYLGNEILYELTQQSVNELYVDLTSSDGENKYALYNMFDVGSGTGIDGPFQLDVAHYSGTAGDALAHHNGMFFTTFDQDNDEEDSFNCAD</sequence>
<dbReference type="PROSITE" id="PS51406">
    <property type="entry name" value="FIBRINOGEN_C_2"/>
    <property type="match status" value="1"/>
</dbReference>
<dbReference type="Pfam" id="PF00147">
    <property type="entry name" value="Fibrinogen_C"/>
    <property type="match status" value="1"/>
</dbReference>
<dbReference type="GO" id="GO:0005615">
    <property type="term" value="C:extracellular space"/>
    <property type="evidence" value="ECO:0007669"/>
    <property type="project" value="TreeGrafter"/>
</dbReference>
<dbReference type="AlphaFoldDB" id="A0AAV2SLQ7"/>
<proteinExistence type="predicted"/>